<feature type="region of interest" description="Disordered" evidence="1">
    <location>
        <begin position="48"/>
        <end position="153"/>
    </location>
</feature>
<dbReference type="RefSeq" id="WP_345730556.1">
    <property type="nucleotide sequence ID" value="NZ_BAAAYN010000031.1"/>
</dbReference>
<feature type="compositionally biased region" description="Low complexity" evidence="1">
    <location>
        <begin position="92"/>
        <end position="103"/>
    </location>
</feature>
<accession>A0ABP6T2D7</accession>
<sequence length="236" mass="22765">MRRTERLAAPRVWLPRGGWPGRVRAACAGALVVTAAVILAYNHDSDVRQQANPGAPTSVGSAPAPPGREGTAPPGQEGAGPPGREGIGPSAGSGSASTGAGESVPAGAGESVPAGAGESEPAGAGEWGPASADGPEASGGDPRGVAPPPGTVGFPLRLTDPAVLAVVHPGERVDVLVRAEGGTAHVVAADLPVLRSVGTAAGPDGVLYLAVSPAQATVLAAIGPDAQVSVTVRSPG</sequence>
<proteinExistence type="predicted"/>
<protein>
    <recommendedName>
        <fullName evidence="4">Flagellar biosynthesis protein FlgA</fullName>
    </recommendedName>
</protein>
<comment type="caution">
    <text evidence="2">The sequence shown here is derived from an EMBL/GenBank/DDBJ whole genome shotgun (WGS) entry which is preliminary data.</text>
</comment>
<reference evidence="3" key="1">
    <citation type="journal article" date="2019" name="Int. J. Syst. Evol. Microbiol.">
        <title>The Global Catalogue of Microorganisms (GCM) 10K type strain sequencing project: providing services to taxonomists for standard genome sequencing and annotation.</title>
        <authorList>
            <consortium name="The Broad Institute Genomics Platform"/>
            <consortium name="The Broad Institute Genome Sequencing Center for Infectious Disease"/>
            <person name="Wu L."/>
            <person name="Ma J."/>
        </authorList>
    </citation>
    <scope>NUCLEOTIDE SEQUENCE [LARGE SCALE GENOMIC DNA]</scope>
    <source>
        <strain evidence="3">JCM 9458</strain>
    </source>
</reference>
<dbReference type="Proteomes" id="UP001501676">
    <property type="component" value="Unassembled WGS sequence"/>
</dbReference>
<name>A0ABP6T2D7_9ACTN</name>
<evidence type="ECO:0000313" key="2">
    <source>
        <dbReference type="EMBL" id="GAA3391396.1"/>
    </source>
</evidence>
<evidence type="ECO:0000256" key="1">
    <source>
        <dbReference type="SAM" id="MobiDB-lite"/>
    </source>
</evidence>
<evidence type="ECO:0008006" key="4">
    <source>
        <dbReference type="Google" id="ProtNLM"/>
    </source>
</evidence>
<evidence type="ECO:0000313" key="3">
    <source>
        <dbReference type="Proteomes" id="UP001501676"/>
    </source>
</evidence>
<dbReference type="EMBL" id="BAAAYN010000031">
    <property type="protein sequence ID" value="GAA3391396.1"/>
    <property type="molecule type" value="Genomic_DNA"/>
</dbReference>
<gene>
    <name evidence="2" type="ORF">GCM10020369_49210</name>
</gene>
<keyword evidence="3" id="KW-1185">Reference proteome</keyword>
<feature type="compositionally biased region" description="Gly residues" evidence="1">
    <location>
        <begin position="77"/>
        <end position="91"/>
    </location>
</feature>
<organism evidence="2 3">
    <name type="scientific">Cryptosporangium minutisporangium</name>
    <dbReference type="NCBI Taxonomy" id="113569"/>
    <lineage>
        <taxon>Bacteria</taxon>
        <taxon>Bacillati</taxon>
        <taxon>Actinomycetota</taxon>
        <taxon>Actinomycetes</taxon>
        <taxon>Cryptosporangiales</taxon>
        <taxon>Cryptosporangiaceae</taxon>
        <taxon>Cryptosporangium</taxon>
    </lineage>
</organism>
<feature type="compositionally biased region" description="Low complexity" evidence="1">
    <location>
        <begin position="113"/>
        <end position="132"/>
    </location>
</feature>